<organism evidence="2 3">
    <name type="scientific">Sinomicrobium weinanense</name>
    <dbReference type="NCBI Taxonomy" id="2842200"/>
    <lineage>
        <taxon>Bacteria</taxon>
        <taxon>Pseudomonadati</taxon>
        <taxon>Bacteroidota</taxon>
        <taxon>Flavobacteriia</taxon>
        <taxon>Flavobacteriales</taxon>
        <taxon>Flavobacteriaceae</taxon>
        <taxon>Sinomicrobium</taxon>
    </lineage>
</organism>
<dbReference type="Proteomes" id="UP000653730">
    <property type="component" value="Unassembled WGS sequence"/>
</dbReference>
<name>A0A926JT98_9FLAO</name>
<reference evidence="2 3" key="1">
    <citation type="submission" date="2020-09" db="EMBL/GenBank/DDBJ databases">
        <title>Sinomicrobium weinanense sp. nov., a halophilic bacteria isolated from saline-alkali soil.</title>
        <authorList>
            <person name="Wu P."/>
            <person name="Ren H."/>
            <person name="Mei Y."/>
            <person name="Liang Y."/>
            <person name="Chen Z."/>
        </authorList>
    </citation>
    <scope>NUCLEOTIDE SEQUENCE [LARGE SCALE GENOMIC DNA]</scope>
    <source>
        <strain evidence="2 3">FJxs</strain>
    </source>
</reference>
<keyword evidence="3" id="KW-1185">Reference proteome</keyword>
<gene>
    <name evidence="2" type="ORF">IBL28_12480</name>
</gene>
<evidence type="ECO:0000313" key="3">
    <source>
        <dbReference type="Proteomes" id="UP000653730"/>
    </source>
</evidence>
<dbReference type="AlphaFoldDB" id="A0A926JT98"/>
<dbReference type="SUPFAM" id="SSF46955">
    <property type="entry name" value="Putative DNA-binding domain"/>
    <property type="match status" value="1"/>
</dbReference>
<accession>A0A926JT98</accession>
<dbReference type="RefSeq" id="WP_187965934.1">
    <property type="nucleotide sequence ID" value="NZ_JACVDC010000036.1"/>
</dbReference>
<dbReference type="EMBL" id="JACVDC010000036">
    <property type="protein sequence ID" value="MBC9796791.1"/>
    <property type="molecule type" value="Genomic_DNA"/>
</dbReference>
<sequence length="84" mass="10109">MKEKMTSDHPDEYDIMESLEEIKTLISRKIPDSSGYYDSADIKQVFNLSDSTLYRMRKRKAIPCVRLGRKYYYPKKFFDRSVKR</sequence>
<evidence type="ECO:0000259" key="1">
    <source>
        <dbReference type="Pfam" id="PF12728"/>
    </source>
</evidence>
<evidence type="ECO:0000313" key="2">
    <source>
        <dbReference type="EMBL" id="MBC9796791.1"/>
    </source>
</evidence>
<dbReference type="InterPro" id="IPR009061">
    <property type="entry name" value="DNA-bd_dom_put_sf"/>
</dbReference>
<dbReference type="InterPro" id="IPR041657">
    <property type="entry name" value="HTH_17"/>
</dbReference>
<proteinExistence type="predicted"/>
<feature type="domain" description="Helix-turn-helix" evidence="1">
    <location>
        <begin position="36"/>
        <end position="76"/>
    </location>
</feature>
<comment type="caution">
    <text evidence="2">The sequence shown here is derived from an EMBL/GenBank/DDBJ whole genome shotgun (WGS) entry which is preliminary data.</text>
</comment>
<dbReference type="Pfam" id="PF12728">
    <property type="entry name" value="HTH_17"/>
    <property type="match status" value="1"/>
</dbReference>
<protein>
    <submittedName>
        <fullName evidence="2">Helix-turn-helix domain-containing protein</fullName>
    </submittedName>
</protein>